<dbReference type="EMBL" id="UINC01009776">
    <property type="protein sequence ID" value="SVA43770.1"/>
    <property type="molecule type" value="Genomic_DNA"/>
</dbReference>
<dbReference type="Gene3D" id="3.20.20.140">
    <property type="entry name" value="Metal-dependent hydrolases"/>
    <property type="match status" value="1"/>
</dbReference>
<dbReference type="CDD" id="cd01310">
    <property type="entry name" value="TatD_DNAse"/>
    <property type="match status" value="1"/>
</dbReference>
<dbReference type="InterPro" id="IPR032466">
    <property type="entry name" value="Metal_Hydrolase"/>
</dbReference>
<name>A0A381VTZ4_9ZZZZ</name>
<gene>
    <name evidence="3" type="ORF">METZ01_LOCUS96624</name>
</gene>
<dbReference type="GO" id="GO:0046872">
    <property type="term" value="F:metal ion binding"/>
    <property type="evidence" value="ECO:0007669"/>
    <property type="project" value="UniProtKB-KW"/>
</dbReference>
<protein>
    <recommendedName>
        <fullName evidence="4">LuxR family transcriptional regulator</fullName>
    </recommendedName>
</protein>
<evidence type="ECO:0000313" key="3">
    <source>
        <dbReference type="EMBL" id="SVA43770.1"/>
    </source>
</evidence>
<dbReference type="FunFam" id="3.20.20.140:FF:000005">
    <property type="entry name" value="TatD family hydrolase"/>
    <property type="match status" value="1"/>
</dbReference>
<dbReference type="GO" id="GO:0004536">
    <property type="term" value="F:DNA nuclease activity"/>
    <property type="evidence" value="ECO:0007669"/>
    <property type="project" value="InterPro"/>
</dbReference>
<dbReference type="PANTHER" id="PTHR46124:SF2">
    <property type="entry name" value="D-AMINOACYL-TRNA DEACYLASE"/>
    <property type="match status" value="1"/>
</dbReference>
<dbReference type="Pfam" id="PF01026">
    <property type="entry name" value="TatD_DNase"/>
    <property type="match status" value="1"/>
</dbReference>
<sequence length="244" mass="26777">MRGDLEGVMERAAAAGIGAMVTICTRVQQFPSILEIADRFENVYCSVGLHPHNAAEEQDLTAARLVELATHDKVVGIGETGLDYHYNKSPHHIQARMFRRHIAASRELQMPLIVHSRAADGEMVEILQEESSNGAFPGVLHCFSSGPQLAHAALELGFYISFSGILTFKNAQEVRDIAAEVPLDRLLVETDAPYLAPAPHRGKDNEPAYVAHTAARLAEMCGLSMAEITRQTTQNFQRLFSKTA</sequence>
<dbReference type="PANTHER" id="PTHR46124">
    <property type="entry name" value="D-AMINOACYL-TRNA DEACYLASE"/>
    <property type="match status" value="1"/>
</dbReference>
<dbReference type="NCBIfam" id="TIGR00010">
    <property type="entry name" value="YchF/TatD family DNA exonuclease"/>
    <property type="match status" value="1"/>
</dbReference>
<organism evidence="3">
    <name type="scientific">marine metagenome</name>
    <dbReference type="NCBI Taxonomy" id="408172"/>
    <lineage>
        <taxon>unclassified sequences</taxon>
        <taxon>metagenomes</taxon>
        <taxon>ecological metagenomes</taxon>
    </lineage>
</organism>
<dbReference type="SUPFAM" id="SSF51556">
    <property type="entry name" value="Metallo-dependent hydrolases"/>
    <property type="match status" value="1"/>
</dbReference>
<evidence type="ECO:0008006" key="4">
    <source>
        <dbReference type="Google" id="ProtNLM"/>
    </source>
</evidence>
<dbReference type="AlphaFoldDB" id="A0A381VTZ4"/>
<dbReference type="PIRSF" id="PIRSF005902">
    <property type="entry name" value="DNase_TatD"/>
    <property type="match status" value="1"/>
</dbReference>
<evidence type="ECO:0000256" key="1">
    <source>
        <dbReference type="ARBA" id="ARBA00022723"/>
    </source>
</evidence>
<keyword evidence="2" id="KW-0378">Hydrolase</keyword>
<evidence type="ECO:0000256" key="2">
    <source>
        <dbReference type="ARBA" id="ARBA00022801"/>
    </source>
</evidence>
<accession>A0A381VTZ4</accession>
<dbReference type="GO" id="GO:0005829">
    <property type="term" value="C:cytosol"/>
    <property type="evidence" value="ECO:0007669"/>
    <property type="project" value="TreeGrafter"/>
</dbReference>
<keyword evidence="1" id="KW-0479">Metal-binding</keyword>
<proteinExistence type="predicted"/>
<reference evidence="3" key="1">
    <citation type="submission" date="2018-05" db="EMBL/GenBank/DDBJ databases">
        <authorList>
            <person name="Lanie J.A."/>
            <person name="Ng W.-L."/>
            <person name="Kazmierczak K.M."/>
            <person name="Andrzejewski T.M."/>
            <person name="Davidsen T.M."/>
            <person name="Wayne K.J."/>
            <person name="Tettelin H."/>
            <person name="Glass J.I."/>
            <person name="Rusch D."/>
            <person name="Podicherti R."/>
            <person name="Tsui H.-C.T."/>
            <person name="Winkler M.E."/>
        </authorList>
    </citation>
    <scope>NUCLEOTIDE SEQUENCE</scope>
</reference>
<dbReference type="InterPro" id="IPR001130">
    <property type="entry name" value="TatD-like"/>
</dbReference>
<dbReference type="InterPro" id="IPR015991">
    <property type="entry name" value="TatD/YcfH-like"/>
</dbReference>
<dbReference type="GO" id="GO:0016788">
    <property type="term" value="F:hydrolase activity, acting on ester bonds"/>
    <property type="evidence" value="ECO:0007669"/>
    <property type="project" value="InterPro"/>
</dbReference>